<dbReference type="EMBL" id="JAJJMB010017633">
    <property type="protein sequence ID" value="KAI3837083.1"/>
    <property type="molecule type" value="Genomic_DNA"/>
</dbReference>
<proteinExistence type="predicted"/>
<evidence type="ECO:0000313" key="1">
    <source>
        <dbReference type="EMBL" id="KAI3837083.1"/>
    </source>
</evidence>
<name>A0AAD4RWR4_9MAGN</name>
<keyword evidence="2" id="KW-1185">Reference proteome</keyword>
<dbReference type="AlphaFoldDB" id="A0AAD4RWR4"/>
<feature type="non-terminal residue" evidence="1">
    <location>
        <position position="77"/>
    </location>
</feature>
<evidence type="ECO:0000313" key="2">
    <source>
        <dbReference type="Proteomes" id="UP001202328"/>
    </source>
</evidence>
<organism evidence="1 2">
    <name type="scientific">Papaver atlanticum</name>
    <dbReference type="NCBI Taxonomy" id="357466"/>
    <lineage>
        <taxon>Eukaryota</taxon>
        <taxon>Viridiplantae</taxon>
        <taxon>Streptophyta</taxon>
        <taxon>Embryophyta</taxon>
        <taxon>Tracheophyta</taxon>
        <taxon>Spermatophyta</taxon>
        <taxon>Magnoliopsida</taxon>
        <taxon>Ranunculales</taxon>
        <taxon>Papaveraceae</taxon>
        <taxon>Papaveroideae</taxon>
        <taxon>Papaver</taxon>
    </lineage>
</organism>
<comment type="caution">
    <text evidence="1">The sequence shown here is derived from an EMBL/GenBank/DDBJ whole genome shotgun (WGS) entry which is preliminary data.</text>
</comment>
<sequence length="77" mass="8829">MFSILDSLFILGNLQMQNREQVNMDIVVEDLSTLLERLSTLQNLYQLQQNLADETERLVLKGALDNVVTQLVQSHVK</sequence>
<reference evidence="1" key="1">
    <citation type="submission" date="2022-04" db="EMBL/GenBank/DDBJ databases">
        <title>A functionally conserved STORR gene fusion in Papaver species that diverged 16.8 million years ago.</title>
        <authorList>
            <person name="Catania T."/>
        </authorList>
    </citation>
    <scope>NUCLEOTIDE SEQUENCE</scope>
    <source>
        <strain evidence="1">S-188037</strain>
    </source>
</reference>
<gene>
    <name evidence="1" type="ORF">MKW98_005416</name>
</gene>
<accession>A0AAD4RWR4</accession>
<protein>
    <submittedName>
        <fullName evidence="1">Uncharacterized protein</fullName>
    </submittedName>
</protein>
<dbReference type="Proteomes" id="UP001202328">
    <property type="component" value="Unassembled WGS sequence"/>
</dbReference>